<sequence>MSETNHLGHAKRPNELLAAYTQRFPNAHRDIDEMRMEMRGVSAPDWPDWCYAPITCSQAAIANHLGVCVTHLGASSPFAVMDATAFAALAAWRKTRGVYTFDPTVYQEVCETPLDGQLPCDLLLRMPEWCVYLPTPNMSILGGSIHGCFVHLEHDVNNQRAELRLLFDVGCDDYQLFYPVPIHLGNWTLAEAHDRANMVIAASQGPLGMLRMPDEPAIKQAIATATKAVVNLVLFLCSQASDISGRQGRPGNPTPTKTRKGFKVFAAQQTREWLVGARMGSALRKAQSLRDGAAELTERNGPRPHIRRAHWHTYRTGPRICGGQRIPSTERQAQLRWLHPTLVRVCDEDRLTTVVYPIT</sequence>
<keyword evidence="2" id="KW-1185">Reference proteome</keyword>
<organism evidence="1 2">
    <name type="scientific">Kinneretia aquatilis</name>
    <dbReference type="NCBI Taxonomy" id="2070761"/>
    <lineage>
        <taxon>Bacteria</taxon>
        <taxon>Pseudomonadati</taxon>
        <taxon>Pseudomonadota</taxon>
        <taxon>Betaproteobacteria</taxon>
        <taxon>Burkholderiales</taxon>
        <taxon>Sphaerotilaceae</taxon>
        <taxon>Roseateles</taxon>
    </lineage>
</organism>
<protein>
    <submittedName>
        <fullName evidence="1">Uncharacterized protein</fullName>
    </submittedName>
</protein>
<comment type="caution">
    <text evidence="1">The sequence shown here is derived from an EMBL/GenBank/DDBJ whole genome shotgun (WGS) entry which is preliminary data.</text>
</comment>
<dbReference type="Proteomes" id="UP000235916">
    <property type="component" value="Unassembled WGS sequence"/>
</dbReference>
<dbReference type="EMBL" id="POSP01000003">
    <property type="protein sequence ID" value="PND37926.1"/>
    <property type="molecule type" value="Genomic_DNA"/>
</dbReference>
<dbReference type="Pfam" id="PF26125">
    <property type="entry name" value="AcrVA2-like"/>
    <property type="match status" value="1"/>
</dbReference>
<dbReference type="AlphaFoldDB" id="A0A2N8KWU1"/>
<gene>
    <name evidence="1" type="ORF">C1O66_10565</name>
</gene>
<dbReference type="OrthoDB" id="5514004at2"/>
<name>A0A2N8KWU1_9BURK</name>
<evidence type="ECO:0000313" key="2">
    <source>
        <dbReference type="Proteomes" id="UP000235916"/>
    </source>
</evidence>
<evidence type="ECO:0000313" key="1">
    <source>
        <dbReference type="EMBL" id="PND37926.1"/>
    </source>
</evidence>
<dbReference type="RefSeq" id="WP_102767846.1">
    <property type="nucleotide sequence ID" value="NZ_POSP01000003.1"/>
</dbReference>
<dbReference type="CDD" id="cd22987">
    <property type="entry name" value="AcrVA2-like"/>
    <property type="match status" value="1"/>
</dbReference>
<accession>A0A2N8KWU1</accession>
<proteinExistence type="predicted"/>
<reference evidence="1 2" key="1">
    <citation type="submission" date="2018-01" db="EMBL/GenBank/DDBJ databases">
        <title>Draft genome sequence of Paucibacter aquatile CR182 isolated from freshwater of the Nakdong River.</title>
        <authorList>
            <person name="Choi A."/>
            <person name="Chung E.J."/>
        </authorList>
    </citation>
    <scope>NUCLEOTIDE SEQUENCE [LARGE SCALE GENOMIC DNA]</scope>
    <source>
        <strain evidence="1 2">CR182</strain>
    </source>
</reference>
<dbReference type="InterPro" id="IPR058915">
    <property type="entry name" value="AcrVA2-like"/>
</dbReference>